<dbReference type="PANTHER" id="PTHR30269">
    <property type="entry name" value="TRANSMEMBRANE PROTEIN YFCA"/>
    <property type="match status" value="1"/>
</dbReference>
<organism evidence="9 10">
    <name type="scientific">Terrihabitans soli</name>
    <dbReference type="NCBI Taxonomy" id="708113"/>
    <lineage>
        <taxon>Bacteria</taxon>
        <taxon>Pseudomonadati</taxon>
        <taxon>Pseudomonadota</taxon>
        <taxon>Alphaproteobacteria</taxon>
        <taxon>Hyphomicrobiales</taxon>
        <taxon>Terrihabitans</taxon>
    </lineage>
</organism>
<feature type="transmembrane region" description="Helical" evidence="8">
    <location>
        <begin position="35"/>
        <end position="55"/>
    </location>
</feature>
<dbReference type="Pfam" id="PF01925">
    <property type="entry name" value="TauE"/>
    <property type="match status" value="1"/>
</dbReference>
<evidence type="ECO:0000256" key="4">
    <source>
        <dbReference type="ARBA" id="ARBA00022475"/>
    </source>
</evidence>
<comment type="similarity">
    <text evidence="2 8">Belongs to the 4-toluene sulfonate uptake permease (TSUP) (TC 2.A.102) family.</text>
</comment>
<feature type="transmembrane region" description="Helical" evidence="8">
    <location>
        <begin position="161"/>
        <end position="180"/>
    </location>
</feature>
<evidence type="ECO:0000313" key="9">
    <source>
        <dbReference type="EMBL" id="BCJ89628.1"/>
    </source>
</evidence>
<evidence type="ECO:0000256" key="8">
    <source>
        <dbReference type="RuleBase" id="RU363041"/>
    </source>
</evidence>
<sequence length="249" mass="27148">MITDPAFYVVAVIAVILLGLGKGGFAGIGALSLPLLALAISPIKGAAIMLPILIVQDVVSVSAFWKKWSWPNLRILFPSSFLGIFVAYLLAAYISEAAFELALGIISFVFGLRNLVAKKEVPPRTPSALEGWFWGWMSGFTSMISNTGAPPLQIYLTPQKLPRDIFVGTTSLFFAVINWVKVPPFFLLGQFTQENLTTSLVLMPLAIGSTFLGVWLVKRVPTERFYTIIFCLMLLVGVKLIYDGAAGLI</sequence>
<keyword evidence="5 8" id="KW-0812">Transmembrane</keyword>
<evidence type="ECO:0000256" key="3">
    <source>
        <dbReference type="ARBA" id="ARBA00022448"/>
    </source>
</evidence>
<evidence type="ECO:0000256" key="2">
    <source>
        <dbReference type="ARBA" id="ARBA00009142"/>
    </source>
</evidence>
<accession>A0A6S6QT54</accession>
<keyword evidence="7 8" id="KW-0472">Membrane</keyword>
<reference evidence="9 10" key="1">
    <citation type="submission" date="2020-08" db="EMBL/GenBank/DDBJ databases">
        <title>Genome sequence of Rhizobiales bacterium strain IZ6.</title>
        <authorList>
            <person name="Nakai R."/>
            <person name="Naganuma T."/>
        </authorList>
    </citation>
    <scope>NUCLEOTIDE SEQUENCE [LARGE SCALE GENOMIC DNA]</scope>
    <source>
        <strain evidence="9 10">IZ6</strain>
    </source>
</reference>
<evidence type="ECO:0000256" key="6">
    <source>
        <dbReference type="ARBA" id="ARBA00022989"/>
    </source>
</evidence>
<keyword evidence="4 8" id="KW-1003">Cell membrane</keyword>
<feature type="transmembrane region" description="Helical" evidence="8">
    <location>
        <begin position="101"/>
        <end position="117"/>
    </location>
</feature>
<feature type="transmembrane region" description="Helical" evidence="8">
    <location>
        <begin position="224"/>
        <end position="242"/>
    </location>
</feature>
<dbReference type="Proteomes" id="UP000515317">
    <property type="component" value="Chromosome"/>
</dbReference>
<keyword evidence="10" id="KW-1185">Reference proteome</keyword>
<evidence type="ECO:0000313" key="10">
    <source>
        <dbReference type="Proteomes" id="UP000515317"/>
    </source>
</evidence>
<feature type="transmembrane region" description="Helical" evidence="8">
    <location>
        <begin position="6"/>
        <end position="28"/>
    </location>
</feature>
<dbReference type="PANTHER" id="PTHR30269:SF37">
    <property type="entry name" value="MEMBRANE TRANSPORTER PROTEIN"/>
    <property type="match status" value="1"/>
</dbReference>
<comment type="subcellular location">
    <subcellularLocation>
        <location evidence="1 8">Cell membrane</location>
        <topology evidence="1 8">Multi-pass membrane protein</topology>
    </subcellularLocation>
</comment>
<evidence type="ECO:0000256" key="5">
    <source>
        <dbReference type="ARBA" id="ARBA00022692"/>
    </source>
</evidence>
<keyword evidence="3" id="KW-0813">Transport</keyword>
<evidence type="ECO:0000256" key="7">
    <source>
        <dbReference type="ARBA" id="ARBA00023136"/>
    </source>
</evidence>
<proteinExistence type="inferred from homology"/>
<evidence type="ECO:0000256" key="1">
    <source>
        <dbReference type="ARBA" id="ARBA00004651"/>
    </source>
</evidence>
<dbReference type="InterPro" id="IPR052017">
    <property type="entry name" value="TSUP"/>
</dbReference>
<protein>
    <recommendedName>
        <fullName evidence="8">Probable membrane transporter protein</fullName>
    </recommendedName>
</protein>
<dbReference type="InterPro" id="IPR002781">
    <property type="entry name" value="TM_pro_TauE-like"/>
</dbReference>
<feature type="transmembrane region" description="Helical" evidence="8">
    <location>
        <begin position="200"/>
        <end position="217"/>
    </location>
</feature>
<keyword evidence="6 8" id="KW-1133">Transmembrane helix</keyword>
<name>A0A6S6QT54_9HYPH</name>
<dbReference type="EMBL" id="AP023361">
    <property type="protein sequence ID" value="BCJ89628.1"/>
    <property type="molecule type" value="Genomic_DNA"/>
</dbReference>
<dbReference type="GO" id="GO:0005886">
    <property type="term" value="C:plasma membrane"/>
    <property type="evidence" value="ECO:0007669"/>
    <property type="project" value="UniProtKB-SubCell"/>
</dbReference>
<dbReference type="KEGG" id="tso:IZ6_03630"/>
<dbReference type="RefSeq" id="WP_222876326.1">
    <property type="nucleotide sequence ID" value="NZ_AP023361.1"/>
</dbReference>
<feature type="transmembrane region" description="Helical" evidence="8">
    <location>
        <begin position="75"/>
        <end position="94"/>
    </location>
</feature>
<dbReference type="AlphaFoldDB" id="A0A6S6QT54"/>
<gene>
    <name evidence="9" type="ORF">IZ6_03630</name>
</gene>